<comment type="caution">
    <text evidence="2">The sequence shown here is derived from an EMBL/GenBank/DDBJ whole genome shotgun (WGS) entry which is preliminary data.</text>
</comment>
<feature type="domain" description="WW" evidence="1">
    <location>
        <begin position="7"/>
        <end position="40"/>
    </location>
</feature>
<gene>
    <name evidence="2" type="ORF">DYB34_010076</name>
</gene>
<dbReference type="SUPFAM" id="SSF51045">
    <property type="entry name" value="WW domain"/>
    <property type="match status" value="1"/>
</dbReference>
<reference evidence="2 3" key="1">
    <citation type="submission" date="2018-08" db="EMBL/GenBank/DDBJ databases">
        <title>Aphanomyces genome sequencing and annotation.</title>
        <authorList>
            <person name="Minardi D."/>
            <person name="Oidtmann B."/>
            <person name="Van Der Giezen M."/>
            <person name="Studholme D.J."/>
        </authorList>
    </citation>
    <scope>NUCLEOTIDE SEQUENCE [LARGE SCALE GENOMIC DNA]</scope>
    <source>
        <strain evidence="2 3">Si</strain>
    </source>
</reference>
<dbReference type="PROSITE" id="PS50020">
    <property type="entry name" value="WW_DOMAIN_2"/>
    <property type="match status" value="1"/>
</dbReference>
<dbReference type="Gene3D" id="2.20.70.10">
    <property type="match status" value="1"/>
</dbReference>
<dbReference type="Pfam" id="PF00397">
    <property type="entry name" value="WW"/>
    <property type="match status" value="1"/>
</dbReference>
<dbReference type="SUPFAM" id="SSF48371">
    <property type="entry name" value="ARM repeat"/>
    <property type="match status" value="1"/>
</dbReference>
<dbReference type="SUPFAM" id="SSF57903">
    <property type="entry name" value="FYVE/PHD zinc finger"/>
    <property type="match status" value="1"/>
</dbReference>
<dbReference type="InterPro" id="IPR011011">
    <property type="entry name" value="Znf_FYVE_PHD"/>
</dbReference>
<proteinExistence type="predicted"/>
<protein>
    <recommendedName>
        <fullName evidence="1">WW domain-containing protein</fullName>
    </recommendedName>
</protein>
<dbReference type="VEuPathDB" id="FungiDB:H257_03385"/>
<dbReference type="CDD" id="cd00201">
    <property type="entry name" value="WW"/>
    <property type="match status" value="1"/>
</dbReference>
<organism evidence="2 3">
    <name type="scientific">Aphanomyces astaci</name>
    <name type="common">Crayfish plague agent</name>
    <dbReference type="NCBI Taxonomy" id="112090"/>
    <lineage>
        <taxon>Eukaryota</taxon>
        <taxon>Sar</taxon>
        <taxon>Stramenopiles</taxon>
        <taxon>Oomycota</taxon>
        <taxon>Saprolegniomycetes</taxon>
        <taxon>Saprolegniales</taxon>
        <taxon>Verrucalvaceae</taxon>
        <taxon>Aphanomyces</taxon>
    </lineage>
</organism>
<sequence length="593" mass="63416">MLKTKSVMLSPGWEQVQDAQGRVFYVNHDTKETSWTPPSSLPLPPGWEELRDAQHHCRLCGGLYCAECADFKVSIPTLEGISVLCDLLHPTDPQDVQIHVLMVLANSLALYNAVSKSHAADSFTQSGACQPLIQCLSSGVEDLELQSIRTMFHLCKAKGTTGQIDATKCLHVYMVNNPACRDEVVGHNGLTILVQTLLLLTATSPDADVDVVVETLLLCLESEFVQQYPIERAFVAPLFGALQPHFVSEAATLTLTTALVAADHARYAAVCATLAGVMDALVLCLDEAEVVSAAALKVLRTMCPVGACQPSVARGIASANGLVRVLQWLAKITSVMPVQSQDENDEISVQEDLLTILNAFCSQVEYVGDVVGYQGVPILLALFTYQPRVLELSARAIAQLAKASPAVLNELIPFGASQGFEQILGNPRASVGTKESALVFYTLMGEYSSDIILSAAGAVALFGLVDDRVLHKLALGAIGSLTGGGYNHRSTHRLELQHQVVASLYGAVLHPLLVGGTPDLDVLTLALQVVRNTSHISSAVDLGVVEAVVACLPREVPVLAWDVLVQCLQCAAATAWTHVGTLQAVYHHILTVL</sequence>
<name>A0A418BNA5_APHAT</name>
<dbReference type="InterPro" id="IPR013083">
    <property type="entry name" value="Znf_RING/FYVE/PHD"/>
</dbReference>
<feature type="non-terminal residue" evidence="2">
    <location>
        <position position="593"/>
    </location>
</feature>
<evidence type="ECO:0000313" key="2">
    <source>
        <dbReference type="EMBL" id="RHY47636.1"/>
    </source>
</evidence>
<dbReference type="Gene3D" id="1.25.10.10">
    <property type="entry name" value="Leucine-rich Repeat Variant"/>
    <property type="match status" value="1"/>
</dbReference>
<dbReference type="Gene3D" id="3.30.40.10">
    <property type="entry name" value="Zinc/RING finger domain, C3HC4 (zinc finger)"/>
    <property type="match status" value="1"/>
</dbReference>
<evidence type="ECO:0000259" key="1">
    <source>
        <dbReference type="PROSITE" id="PS50020"/>
    </source>
</evidence>
<dbReference type="SMART" id="SM00456">
    <property type="entry name" value="WW"/>
    <property type="match status" value="1"/>
</dbReference>
<dbReference type="InterPro" id="IPR016024">
    <property type="entry name" value="ARM-type_fold"/>
</dbReference>
<dbReference type="AlphaFoldDB" id="A0A418BNA5"/>
<evidence type="ECO:0000313" key="3">
    <source>
        <dbReference type="Proteomes" id="UP000283543"/>
    </source>
</evidence>
<dbReference type="InterPro" id="IPR001202">
    <property type="entry name" value="WW_dom"/>
</dbReference>
<dbReference type="InterPro" id="IPR011989">
    <property type="entry name" value="ARM-like"/>
</dbReference>
<dbReference type="EMBL" id="QUTB01007029">
    <property type="protein sequence ID" value="RHY47636.1"/>
    <property type="molecule type" value="Genomic_DNA"/>
</dbReference>
<accession>A0A418BNA5</accession>
<dbReference type="PROSITE" id="PS01159">
    <property type="entry name" value="WW_DOMAIN_1"/>
    <property type="match status" value="1"/>
</dbReference>
<dbReference type="InterPro" id="IPR036020">
    <property type="entry name" value="WW_dom_sf"/>
</dbReference>
<dbReference type="Proteomes" id="UP000283543">
    <property type="component" value="Unassembled WGS sequence"/>
</dbReference>